<proteinExistence type="predicted"/>
<evidence type="ECO:0000313" key="1">
    <source>
        <dbReference type="EMBL" id="OLO54245.1"/>
    </source>
</evidence>
<dbReference type="AlphaFoldDB" id="A0A1Q8WD66"/>
<gene>
    <name evidence="1" type="ORF">BKH27_04500</name>
</gene>
<comment type="caution">
    <text evidence="1">The sequence shown here is derived from an EMBL/GenBank/DDBJ whole genome shotgun (WGS) entry which is preliminary data.</text>
</comment>
<sequence>MASSFEYKSYDVVCTQHFIFKYMEDFSIFRHFCHRVFRQDKDRSGRIVDWAQRYSSPSKSR</sequence>
<evidence type="ECO:0000313" key="2">
    <source>
        <dbReference type="Proteomes" id="UP000185772"/>
    </source>
</evidence>
<organism evidence="1 2">
    <name type="scientific">Actinomyces oris</name>
    <dbReference type="NCBI Taxonomy" id="544580"/>
    <lineage>
        <taxon>Bacteria</taxon>
        <taxon>Bacillati</taxon>
        <taxon>Actinomycetota</taxon>
        <taxon>Actinomycetes</taxon>
        <taxon>Actinomycetales</taxon>
        <taxon>Actinomycetaceae</taxon>
        <taxon>Actinomyces</taxon>
    </lineage>
</organism>
<dbReference type="Proteomes" id="UP000185772">
    <property type="component" value="Unassembled WGS sequence"/>
</dbReference>
<protein>
    <submittedName>
        <fullName evidence="1">Uncharacterized protein</fullName>
    </submittedName>
</protein>
<reference evidence="1 2" key="1">
    <citation type="submission" date="2016-12" db="EMBL/GenBank/DDBJ databases">
        <title>Genomic comparison of strains in the 'Actinomyces naeslundii' group.</title>
        <authorList>
            <person name="Mughal S.R."/>
            <person name="Do T."/>
            <person name="Gilbert S.C."/>
            <person name="Witherden E.A."/>
            <person name="Didelot X."/>
            <person name="Beighton D."/>
        </authorList>
    </citation>
    <scope>NUCLEOTIDE SEQUENCE [LARGE SCALE GENOMIC DNA]</scope>
    <source>
        <strain evidence="1 2">MMRCO6-1</strain>
    </source>
</reference>
<dbReference type="EMBL" id="MSKM01000014">
    <property type="protein sequence ID" value="OLO54245.1"/>
    <property type="molecule type" value="Genomic_DNA"/>
</dbReference>
<name>A0A1Q8WD66_9ACTO</name>
<accession>A0A1Q8WD66</accession>